<protein>
    <submittedName>
        <fullName evidence="2">Uncharacterized protein</fullName>
    </submittedName>
</protein>
<keyword evidence="1" id="KW-0732">Signal</keyword>
<gene>
    <name evidence="2" type="ORF">UMAG_03745</name>
</gene>
<dbReference type="eggNOG" id="ENOG502TKU8">
    <property type="taxonomic scope" value="Eukaryota"/>
</dbReference>
<dbReference type="GeneID" id="23564113"/>
<dbReference type="Proteomes" id="UP000000561">
    <property type="component" value="Chromosome 10"/>
</dbReference>
<dbReference type="EMBL" id="CM003149">
    <property type="protein sequence ID" value="KIS68165.1"/>
    <property type="molecule type" value="Genomic_DNA"/>
</dbReference>
<dbReference type="VEuPathDB" id="FungiDB:UMAG_03745"/>
<proteinExistence type="predicted"/>
<keyword evidence="3" id="KW-1185">Reference proteome</keyword>
<organism evidence="2 3">
    <name type="scientific">Mycosarcoma maydis</name>
    <name type="common">Corn smut fungus</name>
    <name type="synonym">Ustilago maydis</name>
    <dbReference type="NCBI Taxonomy" id="5270"/>
    <lineage>
        <taxon>Eukaryota</taxon>
        <taxon>Fungi</taxon>
        <taxon>Dikarya</taxon>
        <taxon>Basidiomycota</taxon>
        <taxon>Ustilaginomycotina</taxon>
        <taxon>Ustilaginomycetes</taxon>
        <taxon>Ustilaginales</taxon>
        <taxon>Ustilaginaceae</taxon>
        <taxon>Mycosarcoma</taxon>
    </lineage>
</organism>
<reference evidence="2 3" key="1">
    <citation type="journal article" date="2006" name="Nature">
        <title>Insights from the genome of the biotrophic fungal plant pathogen Ustilago maydis.</title>
        <authorList>
            <person name="Kamper J."/>
            <person name="Kahmann R."/>
            <person name="Bolker M."/>
            <person name="Ma L.J."/>
            <person name="Brefort T."/>
            <person name="Saville B.J."/>
            <person name="Banuett F."/>
            <person name="Kronstad J.W."/>
            <person name="Gold S.E."/>
            <person name="Muller O."/>
            <person name="Perlin M.H."/>
            <person name="Wosten H.A."/>
            <person name="de Vries R."/>
            <person name="Ruiz-Herrera J."/>
            <person name="Reynaga-Pena C.G."/>
            <person name="Snetselaar K."/>
            <person name="McCann M."/>
            <person name="Perez-Martin J."/>
            <person name="Feldbrugge M."/>
            <person name="Basse C.W."/>
            <person name="Steinberg G."/>
            <person name="Ibeas J.I."/>
            <person name="Holloman W."/>
            <person name="Guzman P."/>
            <person name="Farman M."/>
            <person name="Stajich J.E."/>
            <person name="Sentandreu R."/>
            <person name="Gonzalez-Prieto J.M."/>
            <person name="Kennell J.C."/>
            <person name="Molina L."/>
            <person name="Schirawski J."/>
            <person name="Mendoza-Mendoza A."/>
            <person name="Greilinger D."/>
            <person name="Munch K."/>
            <person name="Rossel N."/>
            <person name="Scherer M."/>
            <person name="Vranes M."/>
            <person name="Ladendorf O."/>
            <person name="Vincon V."/>
            <person name="Fuchs U."/>
            <person name="Sandrock B."/>
            <person name="Meng S."/>
            <person name="Ho E.C."/>
            <person name="Cahill M.J."/>
            <person name="Boyce K.J."/>
            <person name="Klose J."/>
            <person name="Klosterman S.J."/>
            <person name="Deelstra H.J."/>
            <person name="Ortiz-Castellanos L."/>
            <person name="Li W."/>
            <person name="Sanchez-Alonso P."/>
            <person name="Schreier P.H."/>
            <person name="Hauser-Hahn I."/>
            <person name="Vaupel M."/>
            <person name="Koopmann E."/>
            <person name="Friedrich G."/>
            <person name="Voss H."/>
            <person name="Schluter T."/>
            <person name="Margolis J."/>
            <person name="Platt D."/>
            <person name="Swimmer C."/>
            <person name="Gnirke A."/>
            <person name="Chen F."/>
            <person name="Vysotskaia V."/>
            <person name="Mannhaupt G."/>
            <person name="Guldener U."/>
            <person name="Munsterkotter M."/>
            <person name="Haase D."/>
            <person name="Oesterheld M."/>
            <person name="Mewes H.W."/>
            <person name="Mauceli E.W."/>
            <person name="DeCaprio D."/>
            <person name="Wade C.M."/>
            <person name="Butler J."/>
            <person name="Young S."/>
            <person name="Jaffe D.B."/>
            <person name="Calvo S."/>
            <person name="Nusbaum C."/>
            <person name="Galagan J."/>
            <person name="Birren B.W."/>
        </authorList>
    </citation>
    <scope>NUCLEOTIDE SEQUENCE [LARGE SCALE GENOMIC DNA]</scope>
    <source>
        <strain evidence="3">DSM 14603 / FGSC 9021 / UM521</strain>
    </source>
</reference>
<feature type="chain" id="PRO_5002229800" evidence="1">
    <location>
        <begin position="19"/>
        <end position="263"/>
    </location>
</feature>
<evidence type="ECO:0000313" key="2">
    <source>
        <dbReference type="EMBL" id="KIS68165.1"/>
    </source>
</evidence>
<accession>A0A0D1E0A6</accession>
<dbReference type="KEGG" id="uma:UMAG_03745"/>
<dbReference type="AlphaFoldDB" id="A0A0D1E0A6"/>
<dbReference type="RefSeq" id="XP_011390198.1">
    <property type="nucleotide sequence ID" value="XM_011391896.1"/>
</dbReference>
<evidence type="ECO:0000313" key="3">
    <source>
        <dbReference type="Proteomes" id="UP000000561"/>
    </source>
</evidence>
<sequence>MIVVQLTVLLMLLPLALAAPVGTPLSMVPEEGVLPDTRFGPFNPRYKTFRPSLATPVTAPVSNQAPWWRQWNWPTFRKEAQPVSNQAPWWRQRSWPTFRKEAQPILSGNRLRWVLVSGPSKAVAGRIPNVAIRSVGDRRFGVVRLPGNSWDGQVIGAMKRRGQPFFVVGKNNKVWFVNSNGSVKSILNTEQDAILSSLRSAEVKNSRTEFVHLPGVTAKKAAAAARTSSGASWWSRVVGATKGRFGGFTPDFMRAVGHIQRPI</sequence>
<feature type="signal peptide" evidence="1">
    <location>
        <begin position="1"/>
        <end position="18"/>
    </location>
</feature>
<dbReference type="OrthoDB" id="2556307at2759"/>
<evidence type="ECO:0000256" key="1">
    <source>
        <dbReference type="SAM" id="SignalP"/>
    </source>
</evidence>
<dbReference type="STRING" id="237631.A0A0D1E0A6"/>
<name>A0A0D1E0A6_MYCMD</name>
<dbReference type="InParanoid" id="A0A0D1E0A6"/>